<sequence length="140" mass="16270">MLTACKDEPVCCVNIDTQIGLHYMNREGKNLLDFAEHYQKEDIKVYYKKGDEFEYVYNGNLDAPNMHHVYYTPDSALILAVYASDYYEGETSTTLISFNETVFDTLYCEFDIQDNGVSIKKAWLNGVAIEEQFMEIIREE</sequence>
<evidence type="ECO:0000313" key="2">
    <source>
        <dbReference type="Proteomes" id="UP001500298"/>
    </source>
</evidence>
<dbReference type="Proteomes" id="UP001500298">
    <property type="component" value="Unassembled WGS sequence"/>
</dbReference>
<organism evidence="1 2">
    <name type="scientific">Algivirga pacifica</name>
    <dbReference type="NCBI Taxonomy" id="1162670"/>
    <lineage>
        <taxon>Bacteria</taxon>
        <taxon>Pseudomonadati</taxon>
        <taxon>Bacteroidota</taxon>
        <taxon>Cytophagia</taxon>
        <taxon>Cytophagales</taxon>
        <taxon>Flammeovirgaceae</taxon>
        <taxon>Algivirga</taxon>
    </lineage>
</organism>
<proteinExistence type="predicted"/>
<reference evidence="2" key="1">
    <citation type="journal article" date="2019" name="Int. J. Syst. Evol. Microbiol.">
        <title>The Global Catalogue of Microorganisms (GCM) 10K type strain sequencing project: providing services to taxonomists for standard genome sequencing and annotation.</title>
        <authorList>
            <consortium name="The Broad Institute Genomics Platform"/>
            <consortium name="The Broad Institute Genome Sequencing Center for Infectious Disease"/>
            <person name="Wu L."/>
            <person name="Ma J."/>
        </authorList>
    </citation>
    <scope>NUCLEOTIDE SEQUENCE [LARGE SCALE GENOMIC DNA]</scope>
    <source>
        <strain evidence="2">JCM 18326</strain>
    </source>
</reference>
<evidence type="ECO:0000313" key="1">
    <source>
        <dbReference type="EMBL" id="GAA4841862.1"/>
    </source>
</evidence>
<dbReference type="EMBL" id="BAABJX010000043">
    <property type="protein sequence ID" value="GAA4841862.1"/>
    <property type="molecule type" value="Genomic_DNA"/>
</dbReference>
<comment type="caution">
    <text evidence="1">The sequence shown here is derived from an EMBL/GenBank/DDBJ whole genome shotgun (WGS) entry which is preliminary data.</text>
</comment>
<accession>A0ABP9DI17</accession>
<protein>
    <submittedName>
        <fullName evidence="1">Uncharacterized protein</fullName>
    </submittedName>
</protein>
<keyword evidence="2" id="KW-1185">Reference proteome</keyword>
<name>A0ABP9DI17_9BACT</name>
<gene>
    <name evidence="1" type="ORF">GCM10023331_28570</name>
</gene>